<dbReference type="InterPro" id="IPR000792">
    <property type="entry name" value="Tscrpt_reg_LuxR_C"/>
</dbReference>
<gene>
    <name evidence="2" type="ORF">HNR40_004852</name>
</gene>
<dbReference type="SMART" id="SM00421">
    <property type="entry name" value="HTH_LUXR"/>
    <property type="match status" value="1"/>
</dbReference>
<dbReference type="EC" id="2.7.11.1" evidence="2"/>
<feature type="domain" description="HTH luxR-type" evidence="1">
    <location>
        <begin position="691"/>
        <end position="756"/>
    </location>
</feature>
<keyword evidence="2" id="KW-0418">Kinase</keyword>
<dbReference type="PROSITE" id="PS00622">
    <property type="entry name" value="HTH_LUXR_1"/>
    <property type="match status" value="1"/>
</dbReference>
<dbReference type="InterPro" id="IPR016032">
    <property type="entry name" value="Sig_transdc_resp-reg_C-effctor"/>
</dbReference>
<dbReference type="GO" id="GO:0004674">
    <property type="term" value="F:protein serine/threonine kinase activity"/>
    <property type="evidence" value="ECO:0007669"/>
    <property type="project" value="UniProtKB-KW"/>
</dbReference>
<dbReference type="InterPro" id="IPR002182">
    <property type="entry name" value="NB-ARC"/>
</dbReference>
<dbReference type="PRINTS" id="PR00038">
    <property type="entry name" value="HTHLUXR"/>
</dbReference>
<keyword evidence="2" id="KW-0808">Transferase</keyword>
<dbReference type="Gene3D" id="3.40.50.300">
    <property type="entry name" value="P-loop containing nucleotide triphosphate hydrolases"/>
    <property type="match status" value="1"/>
</dbReference>
<accession>A0A7W8A4C3</accession>
<dbReference type="Pfam" id="PF00931">
    <property type="entry name" value="NB-ARC"/>
    <property type="match status" value="1"/>
</dbReference>
<dbReference type="EMBL" id="JACHIN010000006">
    <property type="protein sequence ID" value="MBB5079366.1"/>
    <property type="molecule type" value="Genomic_DNA"/>
</dbReference>
<dbReference type="CDD" id="cd06170">
    <property type="entry name" value="LuxR_C_like"/>
    <property type="match status" value="1"/>
</dbReference>
<protein>
    <submittedName>
        <fullName evidence="2">Non-specific serine/threonine protein kinase</fullName>
        <ecNumber evidence="2">2.7.11.1</ecNumber>
    </submittedName>
</protein>
<dbReference type="InterPro" id="IPR036388">
    <property type="entry name" value="WH-like_DNA-bd_sf"/>
</dbReference>
<dbReference type="GO" id="GO:0006355">
    <property type="term" value="P:regulation of DNA-templated transcription"/>
    <property type="evidence" value="ECO:0007669"/>
    <property type="project" value="InterPro"/>
</dbReference>
<dbReference type="PROSITE" id="PS50043">
    <property type="entry name" value="HTH_LUXR_2"/>
    <property type="match status" value="1"/>
</dbReference>
<comment type="caution">
    <text evidence="2">The sequence shown here is derived from an EMBL/GenBank/DDBJ whole genome shotgun (WGS) entry which is preliminary data.</text>
</comment>
<dbReference type="Proteomes" id="UP000568380">
    <property type="component" value="Unassembled WGS sequence"/>
</dbReference>
<evidence type="ECO:0000313" key="2">
    <source>
        <dbReference type="EMBL" id="MBB5079366.1"/>
    </source>
</evidence>
<keyword evidence="2" id="KW-0723">Serine/threonine-protein kinase</keyword>
<reference evidence="2 3" key="1">
    <citation type="submission" date="2020-08" db="EMBL/GenBank/DDBJ databases">
        <title>Genomic Encyclopedia of Type Strains, Phase IV (KMG-IV): sequencing the most valuable type-strain genomes for metagenomic binning, comparative biology and taxonomic classification.</title>
        <authorList>
            <person name="Goeker M."/>
        </authorList>
    </citation>
    <scope>NUCLEOTIDE SEQUENCE [LARGE SCALE GENOMIC DNA]</scope>
    <source>
        <strain evidence="2 3">DSM 45385</strain>
    </source>
</reference>
<dbReference type="GO" id="GO:0003677">
    <property type="term" value="F:DNA binding"/>
    <property type="evidence" value="ECO:0007669"/>
    <property type="project" value="InterPro"/>
</dbReference>
<organism evidence="2 3">
    <name type="scientific">Nonomuraea endophytica</name>
    <dbReference type="NCBI Taxonomy" id="714136"/>
    <lineage>
        <taxon>Bacteria</taxon>
        <taxon>Bacillati</taxon>
        <taxon>Actinomycetota</taxon>
        <taxon>Actinomycetes</taxon>
        <taxon>Streptosporangiales</taxon>
        <taxon>Streptosporangiaceae</taxon>
        <taxon>Nonomuraea</taxon>
    </lineage>
</organism>
<dbReference type="PRINTS" id="PR00364">
    <property type="entry name" value="DISEASERSIST"/>
</dbReference>
<keyword evidence="3" id="KW-1185">Reference proteome</keyword>
<dbReference type="SUPFAM" id="SSF52540">
    <property type="entry name" value="P-loop containing nucleoside triphosphate hydrolases"/>
    <property type="match status" value="1"/>
</dbReference>
<name>A0A7W8A4C3_9ACTN</name>
<dbReference type="PANTHER" id="PTHR47691">
    <property type="entry name" value="REGULATOR-RELATED"/>
    <property type="match status" value="1"/>
</dbReference>
<evidence type="ECO:0000313" key="3">
    <source>
        <dbReference type="Proteomes" id="UP000568380"/>
    </source>
</evidence>
<dbReference type="RefSeq" id="WP_184964922.1">
    <property type="nucleotide sequence ID" value="NZ_JACHIN010000006.1"/>
</dbReference>
<dbReference type="SUPFAM" id="SSF46894">
    <property type="entry name" value="C-terminal effector domain of the bipartite response regulators"/>
    <property type="match status" value="1"/>
</dbReference>
<proteinExistence type="predicted"/>
<dbReference type="Pfam" id="PF00196">
    <property type="entry name" value="GerE"/>
    <property type="match status" value="1"/>
</dbReference>
<dbReference type="Pfam" id="PF25872">
    <property type="entry name" value="HTH_77"/>
    <property type="match status" value="1"/>
</dbReference>
<dbReference type="InterPro" id="IPR058852">
    <property type="entry name" value="HTH_77"/>
</dbReference>
<evidence type="ECO:0000259" key="1">
    <source>
        <dbReference type="PROSITE" id="PS50043"/>
    </source>
</evidence>
<dbReference type="PANTHER" id="PTHR47691:SF3">
    <property type="entry name" value="HTH-TYPE TRANSCRIPTIONAL REGULATOR RV0890C-RELATED"/>
    <property type="match status" value="1"/>
</dbReference>
<dbReference type="AlphaFoldDB" id="A0A7W8A4C3"/>
<dbReference type="InterPro" id="IPR027417">
    <property type="entry name" value="P-loop_NTPase"/>
</dbReference>
<dbReference type="Gene3D" id="1.10.10.10">
    <property type="entry name" value="Winged helix-like DNA-binding domain superfamily/Winged helix DNA-binding domain"/>
    <property type="match status" value="1"/>
</dbReference>
<sequence>MISATERRMGRLPAEFTSFIGRNAELHEILRLFHQSRLITLAGPGGVGKTRLAIQAVAQTAENYADGICFIDLGALHEADLIATTVCESLGLSAQNVGAPGTILVEYLSTRHLLLILDTCEHLVDACADLTEHLLRAAPRLTILTTTRIPLNIPGEHVLGIGPLTCEPPAAADEPELSEAARLFADRATAVAHDWRLTTTNLQPVHRLCERLDGIPLALELAAAHVRTLSAEQILARLDHRILEVPSRRGRRGRHQTLDATIGWSFELCSPQEKLLWARLSALTGDFDLDIVEHVCADGQLPLHDVVATLSSLVDQSIVLRTGSQDDARFRLLDTVREFGARELERRGERDTLRSRIADWLVENAEQARRDLSTGAQVGWLDWYAREQHQIREACDHLLRGGRHEEVFLTVARLIAMHGLIGEARYWAGRAFPDTTASGEGLTMRALFIVMHDEADAARPLLDRAAALAESTGDEPLKGYIALVDGIAGLFAGQLAEARTRLEEGRAIHAGLETRDVLVPLGPVFIAVVAALQGDFDGAVEQTAAVVAAGAEAGELWARSYAEAVWGMTLMLSGEPSAGLLRLREALRVKHDLDDMLGIALALEFYGGCLLNLGTPEAAARLIGSVEDARTVSGISMFGPQHTLIREIMEQQCRDALGEEVFDAQRRIGHQIGLERTLAGILAESDPPAPAQSVPEPLTKREYEIARLVSQGLTNRQIAERLGIAKRTVDTHMENILTKLAISSRVQIGAWIQRNAP</sequence>